<dbReference type="Gene3D" id="2.60.40.1900">
    <property type="entry name" value="Beta-microseminoprotein (PSP94) domain"/>
    <property type="match status" value="1"/>
</dbReference>
<dbReference type="GeneID" id="20241365"/>
<keyword evidence="1" id="KW-0472">Membrane</keyword>
<keyword evidence="1" id="KW-1133">Transmembrane helix</keyword>
<dbReference type="KEGG" id="lgi:LOTGIDRAFT_170303"/>
<dbReference type="RefSeq" id="XP_009067182.1">
    <property type="nucleotide sequence ID" value="XM_009068934.1"/>
</dbReference>
<keyword evidence="3" id="KW-1185">Reference proteome</keyword>
<evidence type="ECO:0000313" key="3">
    <source>
        <dbReference type="Proteomes" id="UP000030746"/>
    </source>
</evidence>
<gene>
    <name evidence="2" type="ORF">LOTGIDRAFT_170303</name>
</gene>
<organism evidence="2 3">
    <name type="scientific">Lottia gigantea</name>
    <name type="common">Giant owl limpet</name>
    <dbReference type="NCBI Taxonomy" id="225164"/>
    <lineage>
        <taxon>Eukaryota</taxon>
        <taxon>Metazoa</taxon>
        <taxon>Spiralia</taxon>
        <taxon>Lophotrochozoa</taxon>
        <taxon>Mollusca</taxon>
        <taxon>Gastropoda</taxon>
        <taxon>Patellogastropoda</taxon>
        <taxon>Lottioidea</taxon>
        <taxon>Lottiidae</taxon>
        <taxon>Lottia</taxon>
    </lineage>
</organism>
<dbReference type="CTD" id="20241365"/>
<dbReference type="HOGENOM" id="CLU_1654129_0_0_1"/>
<keyword evidence="1" id="KW-0812">Transmembrane</keyword>
<proteinExistence type="predicted"/>
<name>V3ZMU2_LOTGI</name>
<dbReference type="AlphaFoldDB" id="V3ZMU2"/>
<accession>V3ZMU2</accession>
<protein>
    <submittedName>
        <fullName evidence="2">Uncharacterized protein</fullName>
    </submittedName>
</protein>
<feature type="transmembrane region" description="Helical" evidence="1">
    <location>
        <begin position="49"/>
        <end position="72"/>
    </location>
</feature>
<evidence type="ECO:0000256" key="1">
    <source>
        <dbReference type="SAM" id="Phobius"/>
    </source>
</evidence>
<dbReference type="OrthoDB" id="6069931at2759"/>
<reference evidence="2 3" key="1">
    <citation type="journal article" date="2013" name="Nature">
        <title>Insights into bilaterian evolution from three spiralian genomes.</title>
        <authorList>
            <person name="Simakov O."/>
            <person name="Marletaz F."/>
            <person name="Cho S.J."/>
            <person name="Edsinger-Gonzales E."/>
            <person name="Havlak P."/>
            <person name="Hellsten U."/>
            <person name="Kuo D.H."/>
            <person name="Larsson T."/>
            <person name="Lv J."/>
            <person name="Arendt D."/>
            <person name="Savage R."/>
            <person name="Osoegawa K."/>
            <person name="de Jong P."/>
            <person name="Grimwood J."/>
            <person name="Chapman J.A."/>
            <person name="Shapiro H."/>
            <person name="Aerts A."/>
            <person name="Otillar R.P."/>
            <person name="Terry A.Y."/>
            <person name="Boore J.L."/>
            <person name="Grigoriev I.V."/>
            <person name="Lindberg D.R."/>
            <person name="Seaver E.C."/>
            <person name="Weisblat D.A."/>
            <person name="Putnam N.H."/>
            <person name="Rokhsar D.S."/>
        </authorList>
    </citation>
    <scope>NUCLEOTIDE SEQUENCE [LARGE SCALE GENOMIC DNA]</scope>
</reference>
<sequence length="160" mass="18638">MKERHTLGLHFPLNESRNITNLQKIYKTNCGIAKPKIEHMVARSKFKMLKLIVTALILTMVFFQADGAAFIFDMKREINDDGQIINYCEFEGERHEYGETWIKDCVKCDCIGRYMDCSTMGYYLASPTFENCSIVHLDNCCYQYYKDDDPTVPCTEEICH</sequence>
<evidence type="ECO:0000313" key="2">
    <source>
        <dbReference type="EMBL" id="ESO82156.1"/>
    </source>
</evidence>
<dbReference type="EMBL" id="KB204017">
    <property type="protein sequence ID" value="ESO82156.1"/>
    <property type="molecule type" value="Genomic_DNA"/>
</dbReference>
<dbReference type="Proteomes" id="UP000030746">
    <property type="component" value="Unassembled WGS sequence"/>
</dbReference>